<evidence type="ECO:0008006" key="4">
    <source>
        <dbReference type="Google" id="ProtNLM"/>
    </source>
</evidence>
<feature type="signal peptide" evidence="1">
    <location>
        <begin position="1"/>
        <end position="18"/>
    </location>
</feature>
<evidence type="ECO:0000256" key="1">
    <source>
        <dbReference type="SAM" id="SignalP"/>
    </source>
</evidence>
<organism evidence="2 3">
    <name type="scientific">Dyadobacter psychrotolerans</name>
    <dbReference type="NCBI Taxonomy" id="2541721"/>
    <lineage>
        <taxon>Bacteria</taxon>
        <taxon>Pseudomonadati</taxon>
        <taxon>Bacteroidota</taxon>
        <taxon>Cytophagia</taxon>
        <taxon>Cytophagales</taxon>
        <taxon>Spirosomataceae</taxon>
        <taxon>Dyadobacter</taxon>
    </lineage>
</organism>
<dbReference type="PROSITE" id="PS51257">
    <property type="entry name" value="PROKAR_LIPOPROTEIN"/>
    <property type="match status" value="1"/>
</dbReference>
<gene>
    <name evidence="2" type="ORF">E0F88_32875</name>
</gene>
<reference evidence="2 3" key="1">
    <citation type="submission" date="2019-03" db="EMBL/GenBank/DDBJ databases">
        <title>Dyadobacter AR-3-6 sp. nov., isolated from arctic soil.</title>
        <authorList>
            <person name="Chaudhary D.K."/>
        </authorList>
    </citation>
    <scope>NUCLEOTIDE SEQUENCE [LARGE SCALE GENOMIC DNA]</scope>
    <source>
        <strain evidence="2 3">AR-3-6</strain>
    </source>
</reference>
<accession>A0A4R5D4Q5</accession>
<sequence>MKSRILYVVFFAALLSCAKNDKTENPQPCDATENVQKVKVGDKAHGGVVFYVDDSEKHGMVMPLPELLPQYNAAWWPDKAPYLTPGNFDLPTQTSIGNGKSNTDKLMGTSATPYIAGICDALVIGECFSDWYLPSVGELQEIYKSKSKLPGVTLSGIYFSSNLEDAANAGLLILNKAVDLSNGTIRDIGLTNPQLLTRFDVKGPFIPIRSF</sequence>
<dbReference type="EMBL" id="SMFL01000027">
    <property type="protein sequence ID" value="TDE08296.1"/>
    <property type="molecule type" value="Genomic_DNA"/>
</dbReference>
<feature type="chain" id="PRO_5020251956" description="Lipoprotein" evidence="1">
    <location>
        <begin position="19"/>
        <end position="211"/>
    </location>
</feature>
<keyword evidence="3" id="KW-1185">Reference proteome</keyword>
<keyword evidence="1" id="KW-0732">Signal</keyword>
<comment type="caution">
    <text evidence="2">The sequence shown here is derived from an EMBL/GenBank/DDBJ whole genome shotgun (WGS) entry which is preliminary data.</text>
</comment>
<protein>
    <recommendedName>
        <fullName evidence="4">Lipoprotein</fullName>
    </recommendedName>
</protein>
<evidence type="ECO:0000313" key="2">
    <source>
        <dbReference type="EMBL" id="TDE08296.1"/>
    </source>
</evidence>
<dbReference type="OrthoDB" id="9765957at2"/>
<dbReference type="AlphaFoldDB" id="A0A4R5D4Q5"/>
<dbReference type="RefSeq" id="WP_131962937.1">
    <property type="nucleotide sequence ID" value="NZ_SMFL01000027.1"/>
</dbReference>
<dbReference type="Proteomes" id="UP000294850">
    <property type="component" value="Unassembled WGS sequence"/>
</dbReference>
<name>A0A4R5D4Q5_9BACT</name>
<evidence type="ECO:0000313" key="3">
    <source>
        <dbReference type="Proteomes" id="UP000294850"/>
    </source>
</evidence>
<proteinExistence type="predicted"/>